<evidence type="ECO:0000256" key="3">
    <source>
        <dbReference type="ARBA" id="ARBA00022475"/>
    </source>
</evidence>
<evidence type="ECO:0000256" key="2">
    <source>
        <dbReference type="ARBA" id="ARBA00004651"/>
    </source>
</evidence>
<evidence type="ECO:0000256" key="11">
    <source>
        <dbReference type="ARBA" id="ARBA00023098"/>
    </source>
</evidence>
<gene>
    <name evidence="17" type="ORF">KFE25_001131</name>
</gene>
<dbReference type="AlphaFoldDB" id="A0A8J6C4A0"/>
<dbReference type="GO" id="GO:0016042">
    <property type="term" value="P:lipid catabolic process"/>
    <property type="evidence" value="ECO:0007669"/>
    <property type="project" value="UniProtKB-KW"/>
</dbReference>
<keyword evidence="4" id="KW-0597">Phosphoprotein</keyword>
<organism evidence="17 18">
    <name type="scientific">Diacronema lutheri</name>
    <name type="common">Unicellular marine alga</name>
    <name type="synonym">Monochrysis lutheri</name>
    <dbReference type="NCBI Taxonomy" id="2081491"/>
    <lineage>
        <taxon>Eukaryota</taxon>
        <taxon>Haptista</taxon>
        <taxon>Haptophyta</taxon>
        <taxon>Pavlovophyceae</taxon>
        <taxon>Pavlovales</taxon>
        <taxon>Pavlovaceae</taxon>
        <taxon>Diacronema</taxon>
    </lineage>
</organism>
<feature type="domain" description="Fungal lipase-type" evidence="16">
    <location>
        <begin position="208"/>
        <end position="340"/>
    </location>
</feature>
<keyword evidence="7" id="KW-0378">Hydrolase</keyword>
<dbReference type="InterPro" id="IPR052214">
    <property type="entry name" value="DAG_Lipase-Related"/>
</dbReference>
<evidence type="ECO:0000256" key="13">
    <source>
        <dbReference type="ARBA" id="ARBA00024531"/>
    </source>
</evidence>
<keyword evidence="3" id="KW-1003">Cell membrane</keyword>
<comment type="cofactor">
    <cofactor evidence="1">
        <name>Ca(2+)</name>
        <dbReference type="ChEBI" id="CHEBI:29108"/>
    </cofactor>
</comment>
<dbReference type="SUPFAM" id="SSF53474">
    <property type="entry name" value="alpha/beta-Hydrolases"/>
    <property type="match status" value="1"/>
</dbReference>
<comment type="subcellular location">
    <subcellularLocation>
        <location evidence="2">Cell membrane</location>
        <topology evidence="2">Multi-pass membrane protein</topology>
    </subcellularLocation>
</comment>
<dbReference type="Pfam" id="PF01764">
    <property type="entry name" value="Lipase_3"/>
    <property type="match status" value="1"/>
</dbReference>
<reference evidence="17" key="1">
    <citation type="submission" date="2021-05" db="EMBL/GenBank/DDBJ databases">
        <title>The genome of the haptophyte Pavlova lutheri (Diacronema luteri, Pavlovales) - a model for lipid biosynthesis in eukaryotic algae.</title>
        <authorList>
            <person name="Hulatt C.J."/>
            <person name="Posewitz M.C."/>
        </authorList>
    </citation>
    <scope>NUCLEOTIDE SEQUENCE</scope>
    <source>
        <strain evidence="17">NIVA-4/92</strain>
    </source>
</reference>
<keyword evidence="6" id="KW-0479">Metal-binding</keyword>
<dbReference type="InterPro" id="IPR029058">
    <property type="entry name" value="AB_hydrolase_fold"/>
</dbReference>
<evidence type="ECO:0000256" key="5">
    <source>
        <dbReference type="ARBA" id="ARBA00022692"/>
    </source>
</evidence>
<evidence type="ECO:0000256" key="6">
    <source>
        <dbReference type="ARBA" id="ARBA00022723"/>
    </source>
</evidence>
<dbReference type="InterPro" id="IPR002921">
    <property type="entry name" value="Fungal_lipase-type"/>
</dbReference>
<evidence type="ECO:0000256" key="7">
    <source>
        <dbReference type="ARBA" id="ARBA00022801"/>
    </source>
</evidence>
<dbReference type="PANTHER" id="PTHR45792:SF8">
    <property type="entry name" value="DIACYLGLYCEROL LIPASE-ALPHA"/>
    <property type="match status" value="1"/>
</dbReference>
<dbReference type="EMBL" id="JAGTXO010000025">
    <property type="protein sequence ID" value="KAG8461527.1"/>
    <property type="molecule type" value="Genomic_DNA"/>
</dbReference>
<name>A0A8J6C4A0_DIALT</name>
<dbReference type="GO" id="GO:0016298">
    <property type="term" value="F:lipase activity"/>
    <property type="evidence" value="ECO:0007669"/>
    <property type="project" value="TreeGrafter"/>
</dbReference>
<evidence type="ECO:0000313" key="17">
    <source>
        <dbReference type="EMBL" id="KAG8461527.1"/>
    </source>
</evidence>
<evidence type="ECO:0000313" key="18">
    <source>
        <dbReference type="Proteomes" id="UP000751190"/>
    </source>
</evidence>
<keyword evidence="10" id="KW-1133">Transmembrane helix</keyword>
<sequence length="563" mass="60111">MRAEARAAQVRRRPRYVVTVGCLFTALLIREICLATDVHLMWVRQPSVAHVLTEMELLRTDLTEIATVVDEVMLDKDSITAMQRATGLLVLLESGLLEPHLSDAAPPDGRDDGPCAPSTLRDARRLARYSTASYGWAMLNSLFLPNTHSLPDVLASSLSDDTAELNERLAMRHTGASELLLAQWATTAAPSYLPAFFVAVDAHMRDLVVSIRGTGHPLDVAADLRAWPRSIRRTDGRSALVHSGMHQAALTLHELLLPRLELWLASERFVGHGVTVVGHSLGGGTAALLAIELRAALPAAVRVRAFAMATPAVLDLDSARQASEIVTSIVAGADMVPSLCIASLQQLGRSCRTAYVVLEARAARLAARTEAMLVRSGLGVLQWATGNWSADGGRLGGASGAERSAGAGTDELQLQLGERSFKQELRAALANVSREAPAAPLRVHAGEGGPAIFEGALYPAGRICHLRARAPARADGHTLSRRWRKKPVDDGARAPAPAAPGPSCVARAVANDAFSTIRISPLAFSDHLPSRYEHILDECALAAGAAPDADLPRAPTQVPVRRF</sequence>
<dbReference type="CDD" id="cd00519">
    <property type="entry name" value="Lipase_3"/>
    <property type="match status" value="1"/>
</dbReference>
<keyword evidence="9" id="KW-0442">Lipid degradation</keyword>
<keyword evidence="8" id="KW-0106">Calcium</keyword>
<dbReference type="PANTHER" id="PTHR45792">
    <property type="entry name" value="DIACYLGLYCEROL LIPASE HOMOLOG-RELATED"/>
    <property type="match status" value="1"/>
</dbReference>
<feature type="region of interest" description="Disordered" evidence="15">
    <location>
        <begin position="475"/>
        <end position="501"/>
    </location>
</feature>
<dbReference type="EC" id="3.1.1.116" evidence="14"/>
<keyword evidence="12" id="KW-0472">Membrane</keyword>
<comment type="caution">
    <text evidence="17">The sequence shown here is derived from an EMBL/GenBank/DDBJ whole genome shotgun (WGS) entry which is preliminary data.</text>
</comment>
<evidence type="ECO:0000256" key="15">
    <source>
        <dbReference type="SAM" id="MobiDB-lite"/>
    </source>
</evidence>
<keyword evidence="11" id="KW-0443">Lipid metabolism</keyword>
<evidence type="ECO:0000256" key="4">
    <source>
        <dbReference type="ARBA" id="ARBA00022553"/>
    </source>
</evidence>
<evidence type="ECO:0000256" key="9">
    <source>
        <dbReference type="ARBA" id="ARBA00022963"/>
    </source>
</evidence>
<keyword evidence="5" id="KW-0812">Transmembrane</keyword>
<dbReference type="GO" id="GO:0046872">
    <property type="term" value="F:metal ion binding"/>
    <property type="evidence" value="ECO:0007669"/>
    <property type="project" value="UniProtKB-KW"/>
</dbReference>
<accession>A0A8J6C4A0</accession>
<protein>
    <recommendedName>
        <fullName evidence="14">sn-1-specific diacylglycerol lipase</fullName>
        <ecNumber evidence="14">3.1.1.116</ecNumber>
    </recommendedName>
</protein>
<dbReference type="GO" id="GO:0005886">
    <property type="term" value="C:plasma membrane"/>
    <property type="evidence" value="ECO:0007669"/>
    <property type="project" value="UniProtKB-SubCell"/>
</dbReference>
<proteinExistence type="predicted"/>
<keyword evidence="18" id="KW-1185">Reference proteome</keyword>
<evidence type="ECO:0000256" key="12">
    <source>
        <dbReference type="ARBA" id="ARBA00023136"/>
    </source>
</evidence>
<dbReference type="Gene3D" id="3.40.50.1820">
    <property type="entry name" value="alpha/beta hydrolase"/>
    <property type="match status" value="1"/>
</dbReference>
<dbReference type="Proteomes" id="UP000751190">
    <property type="component" value="Unassembled WGS sequence"/>
</dbReference>
<evidence type="ECO:0000256" key="1">
    <source>
        <dbReference type="ARBA" id="ARBA00001913"/>
    </source>
</evidence>
<evidence type="ECO:0000256" key="14">
    <source>
        <dbReference type="ARBA" id="ARBA00026104"/>
    </source>
</evidence>
<evidence type="ECO:0000259" key="16">
    <source>
        <dbReference type="Pfam" id="PF01764"/>
    </source>
</evidence>
<dbReference type="OrthoDB" id="438440at2759"/>
<comment type="catalytic activity">
    <reaction evidence="13">
        <text>a 1,2-diacyl-sn-glycerol + H2O = a 2-acylglycerol + a fatty acid + H(+)</text>
        <dbReference type="Rhea" id="RHEA:33275"/>
        <dbReference type="ChEBI" id="CHEBI:15377"/>
        <dbReference type="ChEBI" id="CHEBI:15378"/>
        <dbReference type="ChEBI" id="CHEBI:17389"/>
        <dbReference type="ChEBI" id="CHEBI:17815"/>
        <dbReference type="ChEBI" id="CHEBI:28868"/>
        <dbReference type="EC" id="3.1.1.116"/>
    </reaction>
    <physiologicalReaction direction="left-to-right" evidence="13">
        <dbReference type="Rhea" id="RHEA:33276"/>
    </physiologicalReaction>
</comment>
<evidence type="ECO:0000256" key="10">
    <source>
        <dbReference type="ARBA" id="ARBA00022989"/>
    </source>
</evidence>
<evidence type="ECO:0000256" key="8">
    <source>
        <dbReference type="ARBA" id="ARBA00022837"/>
    </source>
</evidence>